<proteinExistence type="inferred from homology"/>
<reference evidence="17 18" key="1">
    <citation type="submission" date="2017-08" db="EMBL/GenBank/DDBJ databases">
        <title>Infants hospitalized years apart are colonized by the same room-sourced microbial strains.</title>
        <authorList>
            <person name="Brooks B."/>
            <person name="Olm M.R."/>
            <person name="Firek B.A."/>
            <person name="Baker R."/>
            <person name="Thomas B.C."/>
            <person name="Morowitz M.J."/>
            <person name="Banfield J.F."/>
        </authorList>
    </citation>
    <scope>NUCLEOTIDE SEQUENCE [LARGE SCALE GENOMIC DNA]</scope>
    <source>
        <strain evidence="17">S2_005_003_R2_47</strain>
    </source>
</reference>
<dbReference type="PANTHER" id="PTHR32552">
    <property type="entry name" value="FERRICHROME IRON RECEPTOR-RELATED"/>
    <property type="match status" value="1"/>
</dbReference>
<dbReference type="InterPro" id="IPR036942">
    <property type="entry name" value="Beta-barrel_TonB_sf"/>
</dbReference>
<feature type="region of interest" description="Disordered" evidence="13">
    <location>
        <begin position="20"/>
        <end position="50"/>
    </location>
</feature>
<evidence type="ECO:0000256" key="5">
    <source>
        <dbReference type="ARBA" id="ARBA00022692"/>
    </source>
</evidence>
<evidence type="ECO:0000259" key="16">
    <source>
        <dbReference type="Pfam" id="PF07715"/>
    </source>
</evidence>
<evidence type="ECO:0000256" key="12">
    <source>
        <dbReference type="RuleBase" id="RU003357"/>
    </source>
</evidence>
<name>A0A2W5L571_SPHMC</name>
<dbReference type="GO" id="GO:0009279">
    <property type="term" value="C:cell outer membrane"/>
    <property type="evidence" value="ECO:0007669"/>
    <property type="project" value="UniProtKB-SubCell"/>
</dbReference>
<dbReference type="Pfam" id="PF00593">
    <property type="entry name" value="TonB_dep_Rec_b-barrel"/>
    <property type="match status" value="1"/>
</dbReference>
<dbReference type="InterPro" id="IPR000531">
    <property type="entry name" value="Beta-barrel_TonB"/>
</dbReference>
<dbReference type="Proteomes" id="UP000248597">
    <property type="component" value="Unassembled WGS sequence"/>
</dbReference>
<dbReference type="Pfam" id="PF07715">
    <property type="entry name" value="Plug"/>
    <property type="match status" value="1"/>
</dbReference>
<dbReference type="Gene3D" id="2.40.170.20">
    <property type="entry name" value="TonB-dependent receptor, beta-barrel domain"/>
    <property type="match status" value="1"/>
</dbReference>
<evidence type="ECO:0000256" key="1">
    <source>
        <dbReference type="ARBA" id="ARBA00004571"/>
    </source>
</evidence>
<keyword evidence="5 11" id="KW-0812">Transmembrane</keyword>
<evidence type="ECO:0000256" key="9">
    <source>
        <dbReference type="ARBA" id="ARBA00023136"/>
    </source>
</evidence>
<keyword evidence="14" id="KW-0732">Signal</keyword>
<keyword evidence="6" id="KW-0408">Iron</keyword>
<dbReference type="PROSITE" id="PS52016">
    <property type="entry name" value="TONB_DEPENDENT_REC_3"/>
    <property type="match status" value="1"/>
</dbReference>
<protein>
    <recommendedName>
        <fullName evidence="19">TonB-dependent receptor</fullName>
    </recommendedName>
</protein>
<evidence type="ECO:0000259" key="15">
    <source>
        <dbReference type="Pfam" id="PF00593"/>
    </source>
</evidence>
<evidence type="ECO:0000256" key="4">
    <source>
        <dbReference type="ARBA" id="ARBA00022496"/>
    </source>
</evidence>
<gene>
    <name evidence="17" type="ORF">DI569_07840</name>
</gene>
<evidence type="ECO:0000256" key="3">
    <source>
        <dbReference type="ARBA" id="ARBA00022452"/>
    </source>
</evidence>
<evidence type="ECO:0000256" key="2">
    <source>
        <dbReference type="ARBA" id="ARBA00022448"/>
    </source>
</evidence>
<evidence type="ECO:0000313" key="18">
    <source>
        <dbReference type="Proteomes" id="UP000248597"/>
    </source>
</evidence>
<evidence type="ECO:0000256" key="6">
    <source>
        <dbReference type="ARBA" id="ARBA00023004"/>
    </source>
</evidence>
<comment type="subcellular location">
    <subcellularLocation>
        <location evidence="1 11">Cell outer membrane</location>
        <topology evidence="1 11">Multi-pass membrane protein</topology>
    </subcellularLocation>
</comment>
<evidence type="ECO:0000256" key="11">
    <source>
        <dbReference type="PROSITE-ProRule" id="PRU01360"/>
    </source>
</evidence>
<dbReference type="PANTHER" id="PTHR32552:SF81">
    <property type="entry name" value="TONB-DEPENDENT OUTER MEMBRANE RECEPTOR"/>
    <property type="match status" value="1"/>
</dbReference>
<keyword evidence="3 11" id="KW-1134">Transmembrane beta strand</keyword>
<evidence type="ECO:0000256" key="10">
    <source>
        <dbReference type="ARBA" id="ARBA00023237"/>
    </source>
</evidence>
<keyword evidence="8 12" id="KW-0798">TonB box</keyword>
<organism evidence="17 18">
    <name type="scientific">Sphingopyxis macrogoltabida</name>
    <name type="common">Sphingomonas macrogoltabidus</name>
    <dbReference type="NCBI Taxonomy" id="33050"/>
    <lineage>
        <taxon>Bacteria</taxon>
        <taxon>Pseudomonadati</taxon>
        <taxon>Pseudomonadota</taxon>
        <taxon>Alphaproteobacteria</taxon>
        <taxon>Sphingomonadales</taxon>
        <taxon>Sphingomonadaceae</taxon>
        <taxon>Sphingopyxis</taxon>
    </lineage>
</organism>
<keyword evidence="9 11" id="KW-0472">Membrane</keyword>
<dbReference type="SUPFAM" id="SSF56935">
    <property type="entry name" value="Porins"/>
    <property type="match status" value="1"/>
</dbReference>
<dbReference type="EMBL" id="QFPJ01000013">
    <property type="protein sequence ID" value="PZQ22628.1"/>
    <property type="molecule type" value="Genomic_DNA"/>
</dbReference>
<dbReference type="InterPro" id="IPR039426">
    <property type="entry name" value="TonB-dep_rcpt-like"/>
</dbReference>
<evidence type="ECO:0000256" key="14">
    <source>
        <dbReference type="SAM" id="SignalP"/>
    </source>
</evidence>
<feature type="domain" description="TonB-dependent receptor plug" evidence="16">
    <location>
        <begin position="64"/>
        <end position="170"/>
    </location>
</feature>
<evidence type="ECO:0000256" key="8">
    <source>
        <dbReference type="ARBA" id="ARBA00023077"/>
    </source>
</evidence>
<dbReference type="GO" id="GO:0006826">
    <property type="term" value="P:iron ion transport"/>
    <property type="evidence" value="ECO:0007669"/>
    <property type="project" value="UniProtKB-KW"/>
</dbReference>
<evidence type="ECO:0000256" key="7">
    <source>
        <dbReference type="ARBA" id="ARBA00023065"/>
    </source>
</evidence>
<keyword evidence="4" id="KW-0410">Iron transport</keyword>
<evidence type="ECO:0000256" key="13">
    <source>
        <dbReference type="SAM" id="MobiDB-lite"/>
    </source>
</evidence>
<comment type="caution">
    <text evidence="17">The sequence shown here is derived from an EMBL/GenBank/DDBJ whole genome shotgun (WGS) entry which is preliminary data.</text>
</comment>
<sequence length="735" mass="79161">MRHRILAGTAIALATAWTGGTAQAQDAPTEAEPTPRDAAEDQATADAADPGEIIVTARRRAESVQDAPLSVTVVGGQNLARADVTNVTQLNTLVPGLLIQPVANNSLAVTMRGLGSNPGGQSFDQSVAAFFDGVFSAHAREYLAGIFDLERVEAVKGTQTALLGKNTSLGALSFSSRKPGSDLAFNIQASREFEYDSTRVEAGVDIPLGPNAAVRFAGLFADNGGWVYNVASDKYGARSKTLAGRAVLDWQLGDATDLTAIYEYQRFRSKGQGFEITPDRNGNAAARAARTGVPGFESLFNQRTNATSPLAGEPRDSQNGHRVAVNLDHDMGWAVLTSLTGFTRYKSDRQLDIDFMPTDFANRFEYESDRKISQEFRLTSDAANRFSYVFGLYAMKDVWTLNQQVVQSASFAAPGAFDGRYEQDVQAYSAFGQLQYNLTDRLTATVGGRYTREIKDATLSRTTLVAGPLTNVTFRPFAETELRRKEGNLDGSFGVQYKLPSTGMLYASWSQGSKSGGYQISPSAVNNAPVSAEYEGEVARTVEVGGKFDIFGRGHFNLALFNTSVDGFQNTFSVNSVFIVQNLNIRSRGAEVDVRVPLADGINLNAAVTYSKVKDVDANTPVPRAPKWSGIAGIDIRKPISDNLEFLANANVNFRSSALLAPAGSIVPVSDSYGKINLRLGLANERDGWEVALVGKNLNDERIASFGFPLPNTPGAAVLGTETPRTIALQVSLRR</sequence>
<comment type="similarity">
    <text evidence="11 12">Belongs to the TonB-dependent receptor family.</text>
</comment>
<keyword evidence="10 11" id="KW-0998">Cell outer membrane</keyword>
<dbReference type="AlphaFoldDB" id="A0A2W5L571"/>
<feature type="domain" description="TonB-dependent receptor-like beta-barrel" evidence="15">
    <location>
        <begin position="253"/>
        <end position="698"/>
    </location>
</feature>
<keyword evidence="2 11" id="KW-0813">Transport</keyword>
<keyword evidence="7" id="KW-0406">Ion transport</keyword>
<evidence type="ECO:0008006" key="19">
    <source>
        <dbReference type="Google" id="ProtNLM"/>
    </source>
</evidence>
<accession>A0A2W5L571</accession>
<dbReference type="InterPro" id="IPR012910">
    <property type="entry name" value="Plug_dom"/>
</dbReference>
<feature type="chain" id="PRO_5015904120" description="TonB-dependent receptor" evidence="14">
    <location>
        <begin position="25"/>
        <end position="735"/>
    </location>
</feature>
<evidence type="ECO:0000313" key="17">
    <source>
        <dbReference type="EMBL" id="PZQ22628.1"/>
    </source>
</evidence>
<feature type="signal peptide" evidence="14">
    <location>
        <begin position="1"/>
        <end position="24"/>
    </location>
</feature>